<keyword evidence="4" id="KW-1185">Reference proteome</keyword>
<feature type="region of interest" description="Disordered" evidence="1">
    <location>
        <begin position="1"/>
        <end position="79"/>
    </location>
</feature>
<gene>
    <name evidence="3" type="ORF">BEN47_14710</name>
</gene>
<dbReference type="Proteomes" id="UP000176294">
    <property type="component" value="Unassembled WGS sequence"/>
</dbReference>
<feature type="compositionally biased region" description="Low complexity" evidence="1">
    <location>
        <begin position="49"/>
        <end position="64"/>
    </location>
</feature>
<evidence type="ECO:0000313" key="4">
    <source>
        <dbReference type="Proteomes" id="UP000176294"/>
    </source>
</evidence>
<reference evidence="3 4" key="1">
    <citation type="submission" date="2016-08" db="EMBL/GenBank/DDBJ databases">
        <title>Hymenobacter coccineus sp. nov., Hymenobacter lapidarius sp. nov. and Hymenobacter glacialis sp. nov., isolated from Antarctic soil.</title>
        <authorList>
            <person name="Sedlacek I."/>
            <person name="Kralova S."/>
            <person name="Kyrova K."/>
            <person name="Maslanova I."/>
            <person name="Stankova E."/>
            <person name="Vrbovska V."/>
            <person name="Nemec M."/>
            <person name="Bartak M."/>
            <person name="Svec P."/>
            <person name="Busse H.-J."/>
            <person name="Pantucek R."/>
        </authorList>
    </citation>
    <scope>NUCLEOTIDE SEQUENCE [LARGE SCALE GENOMIC DNA]</scope>
    <source>
        <strain evidence="3 4">CCM 8643</strain>
    </source>
</reference>
<name>A0A1G1T3K4_9BACT</name>
<dbReference type="AlphaFoldDB" id="A0A1G1T3K4"/>
<sequence>MRVTSGTQTATANYYGQPQQAQAVYPNPADSYVEIGSEEQAPDEPSGFASQSAAKAGSRAASSANKQQKPMHISVHNGQGKEIFKAGDVKTATLRVNTQAWPAGLYQVTVQRDKTLTRRQLSIVH</sequence>
<dbReference type="InterPro" id="IPR026444">
    <property type="entry name" value="Secre_tail"/>
</dbReference>
<dbReference type="Pfam" id="PF18962">
    <property type="entry name" value="Por_Secre_tail"/>
    <property type="match status" value="1"/>
</dbReference>
<feature type="domain" description="Secretion system C-terminal sorting" evidence="2">
    <location>
        <begin position="24"/>
        <end position="119"/>
    </location>
</feature>
<proteinExistence type="predicted"/>
<protein>
    <recommendedName>
        <fullName evidence="2">Secretion system C-terminal sorting domain-containing protein</fullName>
    </recommendedName>
</protein>
<comment type="caution">
    <text evidence="3">The sequence shown here is derived from an EMBL/GenBank/DDBJ whole genome shotgun (WGS) entry which is preliminary data.</text>
</comment>
<evidence type="ECO:0000313" key="3">
    <source>
        <dbReference type="EMBL" id="OGX85457.1"/>
    </source>
</evidence>
<evidence type="ECO:0000259" key="2">
    <source>
        <dbReference type="Pfam" id="PF18962"/>
    </source>
</evidence>
<evidence type="ECO:0000256" key="1">
    <source>
        <dbReference type="SAM" id="MobiDB-lite"/>
    </source>
</evidence>
<accession>A0A1G1T3K4</accession>
<feature type="compositionally biased region" description="Polar residues" evidence="1">
    <location>
        <begin position="1"/>
        <end position="22"/>
    </location>
</feature>
<organism evidence="3 4">
    <name type="scientific">Hymenobacter lapidarius</name>
    <dbReference type="NCBI Taxonomy" id="1908237"/>
    <lineage>
        <taxon>Bacteria</taxon>
        <taxon>Pseudomonadati</taxon>
        <taxon>Bacteroidota</taxon>
        <taxon>Cytophagia</taxon>
        <taxon>Cytophagales</taxon>
        <taxon>Hymenobacteraceae</taxon>
        <taxon>Hymenobacter</taxon>
    </lineage>
</organism>
<dbReference type="EMBL" id="MDZB01000105">
    <property type="protein sequence ID" value="OGX85457.1"/>
    <property type="molecule type" value="Genomic_DNA"/>
</dbReference>